<dbReference type="AlphaFoldDB" id="A0A1B7LW21"/>
<proteinExistence type="predicted"/>
<gene>
    <name evidence="1" type="ORF">A6F49_15325</name>
</gene>
<dbReference type="EMBL" id="LXEY01000022">
    <property type="protein sequence ID" value="OAV59243.1"/>
    <property type="molecule type" value="Genomic_DNA"/>
</dbReference>
<dbReference type="Proteomes" id="UP000078292">
    <property type="component" value="Unassembled WGS sequence"/>
</dbReference>
<accession>A0A1B7LW21</accession>
<evidence type="ECO:0000313" key="1">
    <source>
        <dbReference type="EMBL" id="OAV59243.1"/>
    </source>
</evidence>
<reference evidence="1 2" key="1">
    <citation type="submission" date="2016-04" db="EMBL/GenBank/DDBJ databases">
        <title>First whole genome shotgun sequence of the bacterium Enteractinococcus sp. strain UASWS1574.</title>
        <authorList>
            <person name="Crovadore J."/>
            <person name="Chablais R."/>
            <person name="Lefort F."/>
        </authorList>
    </citation>
    <scope>NUCLEOTIDE SEQUENCE [LARGE SCALE GENOMIC DNA]</scope>
    <source>
        <strain evidence="1 2">UASWS1574</strain>
    </source>
</reference>
<dbReference type="InterPro" id="IPR024072">
    <property type="entry name" value="DHFR-like_dom_sf"/>
</dbReference>
<sequence length="195" mass="21446">MDVAYPLPAWLHAHGDLMDYESSLMENAGALLLGRITHGDFASYWPAVAADETQAGEGTKRYAHRLDQMDKFVVSRSGAVAFWPGTHRVEDATAIEIQRIKDRSAGDVIVYGSLSLIGAFNVLSLIDEFDFIVPPTLLCRGKPILNADQRPRWSSRSATRFLLEPSCSGMQHLAPCNPVGNHEGRPGCPSRPSWL</sequence>
<dbReference type="STRING" id="1837282.A6F49_15325"/>
<protein>
    <submittedName>
        <fullName evidence="1">Uncharacterized protein</fullName>
    </submittedName>
</protein>
<dbReference type="SUPFAM" id="SSF53597">
    <property type="entry name" value="Dihydrofolate reductase-like"/>
    <property type="match status" value="1"/>
</dbReference>
<name>A0A1B7LW21_9MICC</name>
<organism evidence="1 2">
    <name type="scientific">Enteractinococcus helveticum</name>
    <dbReference type="NCBI Taxonomy" id="1837282"/>
    <lineage>
        <taxon>Bacteria</taxon>
        <taxon>Bacillati</taxon>
        <taxon>Actinomycetota</taxon>
        <taxon>Actinomycetes</taxon>
        <taxon>Micrococcales</taxon>
        <taxon>Micrococcaceae</taxon>
    </lineage>
</organism>
<dbReference type="Gene3D" id="3.40.430.10">
    <property type="entry name" value="Dihydrofolate Reductase, subunit A"/>
    <property type="match status" value="1"/>
</dbReference>
<comment type="caution">
    <text evidence="1">The sequence shown here is derived from an EMBL/GenBank/DDBJ whole genome shotgun (WGS) entry which is preliminary data.</text>
</comment>
<evidence type="ECO:0000313" key="2">
    <source>
        <dbReference type="Proteomes" id="UP000078292"/>
    </source>
</evidence>
<keyword evidence="2" id="KW-1185">Reference proteome</keyword>